<evidence type="ECO:0000313" key="9">
    <source>
        <dbReference type="EMBL" id="EHQ28001.1"/>
    </source>
</evidence>
<dbReference type="Proteomes" id="UP000002774">
    <property type="component" value="Chromosome"/>
</dbReference>
<evidence type="ECO:0000256" key="4">
    <source>
        <dbReference type="ARBA" id="ARBA00022692"/>
    </source>
</evidence>
<evidence type="ECO:0000256" key="6">
    <source>
        <dbReference type="ARBA" id="ARBA00023136"/>
    </source>
</evidence>
<evidence type="ECO:0000256" key="3">
    <source>
        <dbReference type="ARBA" id="ARBA00022475"/>
    </source>
</evidence>
<dbReference type="STRING" id="714943.Mucpa_3909"/>
<comment type="subcellular location">
    <subcellularLocation>
        <location evidence="1">Cell membrane</location>
        <topology evidence="1">Single-pass membrane protein</topology>
    </subcellularLocation>
    <subcellularLocation>
        <location evidence="7">Cell membrane</location>
        <topology evidence="7">Single-pass type II membrane protein</topology>
    </subcellularLocation>
</comment>
<evidence type="ECO:0000313" key="10">
    <source>
        <dbReference type="Proteomes" id="UP000002774"/>
    </source>
</evidence>
<protein>
    <submittedName>
        <fullName evidence="9">Biopolymer transport protein ExbD/TolR</fullName>
    </submittedName>
</protein>
<evidence type="ECO:0000256" key="8">
    <source>
        <dbReference type="SAM" id="Phobius"/>
    </source>
</evidence>
<dbReference type="Pfam" id="PF02472">
    <property type="entry name" value="ExbD"/>
    <property type="match status" value="1"/>
</dbReference>
<dbReference type="AlphaFoldDB" id="H1Y2F3"/>
<dbReference type="InterPro" id="IPR003400">
    <property type="entry name" value="ExbD"/>
</dbReference>
<dbReference type="PANTHER" id="PTHR30558:SF3">
    <property type="entry name" value="BIOPOLYMER TRANSPORT PROTEIN EXBD-RELATED"/>
    <property type="match status" value="1"/>
</dbReference>
<dbReference type="GO" id="GO:0015031">
    <property type="term" value="P:protein transport"/>
    <property type="evidence" value="ECO:0007669"/>
    <property type="project" value="UniProtKB-KW"/>
</dbReference>
<dbReference type="RefSeq" id="WP_008508707.1">
    <property type="nucleotide sequence ID" value="NZ_CM001403.1"/>
</dbReference>
<keyword evidence="10" id="KW-1185">Reference proteome</keyword>
<evidence type="ECO:0000256" key="1">
    <source>
        <dbReference type="ARBA" id="ARBA00004162"/>
    </source>
</evidence>
<reference evidence="9" key="1">
    <citation type="submission" date="2011-09" db="EMBL/GenBank/DDBJ databases">
        <title>The permanent draft genome of Mucilaginibacter paludis DSM 18603.</title>
        <authorList>
            <consortium name="US DOE Joint Genome Institute (JGI-PGF)"/>
            <person name="Lucas S."/>
            <person name="Han J."/>
            <person name="Lapidus A."/>
            <person name="Bruce D."/>
            <person name="Goodwin L."/>
            <person name="Pitluck S."/>
            <person name="Peters L."/>
            <person name="Kyrpides N."/>
            <person name="Mavromatis K."/>
            <person name="Ivanova N."/>
            <person name="Mikhailova N."/>
            <person name="Held B."/>
            <person name="Detter J.C."/>
            <person name="Tapia R."/>
            <person name="Han C."/>
            <person name="Land M."/>
            <person name="Hauser L."/>
            <person name="Markowitz V."/>
            <person name="Cheng J.-F."/>
            <person name="Hugenholtz P."/>
            <person name="Woyke T."/>
            <person name="Wu D."/>
            <person name="Tindall B."/>
            <person name="Brambilla E."/>
            <person name="Klenk H.-P."/>
            <person name="Eisen J.A."/>
        </authorList>
    </citation>
    <scope>NUCLEOTIDE SEQUENCE [LARGE SCALE GENOMIC DNA]</scope>
    <source>
        <strain evidence="9">DSM 18603</strain>
    </source>
</reference>
<keyword evidence="7" id="KW-0813">Transport</keyword>
<evidence type="ECO:0000256" key="5">
    <source>
        <dbReference type="ARBA" id="ARBA00022989"/>
    </source>
</evidence>
<dbReference type="PANTHER" id="PTHR30558">
    <property type="entry name" value="EXBD MEMBRANE COMPONENT OF PMF-DRIVEN MACROMOLECULE IMPORT SYSTEM"/>
    <property type="match status" value="1"/>
</dbReference>
<organism evidence="9 10">
    <name type="scientific">Mucilaginibacter paludis DSM 18603</name>
    <dbReference type="NCBI Taxonomy" id="714943"/>
    <lineage>
        <taxon>Bacteria</taxon>
        <taxon>Pseudomonadati</taxon>
        <taxon>Bacteroidota</taxon>
        <taxon>Sphingobacteriia</taxon>
        <taxon>Sphingobacteriales</taxon>
        <taxon>Sphingobacteriaceae</taxon>
        <taxon>Mucilaginibacter</taxon>
    </lineage>
</organism>
<accession>H1Y2F3</accession>
<keyword evidence="5 8" id="KW-1133">Transmembrane helix</keyword>
<dbReference type="eggNOG" id="COG0848">
    <property type="taxonomic scope" value="Bacteria"/>
</dbReference>
<keyword evidence="3" id="KW-1003">Cell membrane</keyword>
<evidence type="ECO:0000256" key="7">
    <source>
        <dbReference type="RuleBase" id="RU003879"/>
    </source>
</evidence>
<feature type="transmembrane region" description="Helical" evidence="8">
    <location>
        <begin position="12"/>
        <end position="33"/>
    </location>
</feature>
<dbReference type="OrthoDB" id="9793581at2"/>
<dbReference type="EMBL" id="CM001403">
    <property type="protein sequence ID" value="EHQ28001.1"/>
    <property type="molecule type" value="Genomic_DNA"/>
</dbReference>
<comment type="similarity">
    <text evidence="2 7">Belongs to the ExbD/TolR family.</text>
</comment>
<gene>
    <name evidence="9" type="ORF">Mucpa_3909</name>
</gene>
<sequence length="204" mass="23703">MNKLRPLLVKNIAVDMTAMCDVAMLLLCFFIFTGRFKQWEPMKINMPVAAPRIYEPNDNVAIIYLATNRAMFQILDNNVRQQTLLAIGRKYHIKFSADEQTEFLNSPIIGAPICQLKQYDSQYMDWAIRPDRPGIPYDGNDCQLSDWILESRRAQQQLNNLPLRIIIKADKDLEYPFLKRIIAILQNQQVNHFSLLTASNNRDI</sequence>
<dbReference type="HOGENOM" id="CLU_117507_0_0_10"/>
<keyword evidence="6 8" id="KW-0472">Membrane</keyword>
<keyword evidence="7" id="KW-0653">Protein transport</keyword>
<dbReference type="GO" id="GO:0005886">
    <property type="term" value="C:plasma membrane"/>
    <property type="evidence" value="ECO:0007669"/>
    <property type="project" value="UniProtKB-SubCell"/>
</dbReference>
<dbReference type="GO" id="GO:0022857">
    <property type="term" value="F:transmembrane transporter activity"/>
    <property type="evidence" value="ECO:0007669"/>
    <property type="project" value="InterPro"/>
</dbReference>
<name>H1Y2F3_9SPHI</name>
<evidence type="ECO:0000256" key="2">
    <source>
        <dbReference type="ARBA" id="ARBA00005811"/>
    </source>
</evidence>
<proteinExistence type="inferred from homology"/>
<keyword evidence="4 7" id="KW-0812">Transmembrane</keyword>